<dbReference type="Proteomes" id="UP000279259">
    <property type="component" value="Unassembled WGS sequence"/>
</dbReference>
<dbReference type="PANTHER" id="PTHR11803:SF39">
    <property type="entry name" value="2-IMINOBUTANOATE_2-IMINOPROPANOATE DEAMINASE"/>
    <property type="match status" value="1"/>
</dbReference>
<dbReference type="GO" id="GO:0005829">
    <property type="term" value="C:cytosol"/>
    <property type="evidence" value="ECO:0007669"/>
    <property type="project" value="TreeGrafter"/>
</dbReference>
<dbReference type="CDD" id="cd00448">
    <property type="entry name" value="YjgF_YER057c_UK114_family"/>
    <property type="match status" value="1"/>
</dbReference>
<dbReference type="EMBL" id="RSCD01000026">
    <property type="protein sequence ID" value="RSH82885.1"/>
    <property type="molecule type" value="Genomic_DNA"/>
</dbReference>
<comment type="similarity">
    <text evidence="1">Belongs to the RutC family.</text>
</comment>
<protein>
    <submittedName>
        <fullName evidence="2">Uncharacterized protein</fullName>
    </submittedName>
</protein>
<sequence>MASKPAWIHITGVPGVLNYDHVLSPAVRLGDVLYLSGQTPRDASGEVIQGDIEQMTERRQCIRNLELVIKHAGGSLKDVVKMTVFLKNMDDFPRVNAVFERIIPSPKPARSCIQVARNPADVPVEIEAIARAP</sequence>
<dbReference type="InterPro" id="IPR035959">
    <property type="entry name" value="RutC-like_sf"/>
</dbReference>
<comment type="caution">
    <text evidence="2">The sequence shown here is derived from an EMBL/GenBank/DDBJ whole genome shotgun (WGS) entry which is preliminary data.</text>
</comment>
<evidence type="ECO:0000256" key="1">
    <source>
        <dbReference type="ARBA" id="ARBA00010552"/>
    </source>
</evidence>
<dbReference type="GO" id="GO:0019239">
    <property type="term" value="F:deaminase activity"/>
    <property type="evidence" value="ECO:0007669"/>
    <property type="project" value="TreeGrafter"/>
</dbReference>
<organism evidence="2 3">
    <name type="scientific">Saitozyma podzolica</name>
    <dbReference type="NCBI Taxonomy" id="1890683"/>
    <lineage>
        <taxon>Eukaryota</taxon>
        <taxon>Fungi</taxon>
        <taxon>Dikarya</taxon>
        <taxon>Basidiomycota</taxon>
        <taxon>Agaricomycotina</taxon>
        <taxon>Tremellomycetes</taxon>
        <taxon>Tremellales</taxon>
        <taxon>Trimorphomycetaceae</taxon>
        <taxon>Saitozyma</taxon>
    </lineage>
</organism>
<dbReference type="OrthoDB" id="309640at2759"/>
<dbReference type="InterPro" id="IPR006175">
    <property type="entry name" value="YjgF/YER057c/UK114"/>
</dbReference>
<dbReference type="Gene3D" id="3.30.1330.40">
    <property type="entry name" value="RutC-like"/>
    <property type="match status" value="1"/>
</dbReference>
<evidence type="ECO:0000313" key="2">
    <source>
        <dbReference type="EMBL" id="RSH82885.1"/>
    </source>
</evidence>
<dbReference type="Pfam" id="PF01042">
    <property type="entry name" value="Ribonuc_L-PSP"/>
    <property type="match status" value="1"/>
</dbReference>
<name>A0A427XVY6_9TREE</name>
<dbReference type="PANTHER" id="PTHR11803">
    <property type="entry name" value="2-IMINOBUTANOATE/2-IMINOPROPANOATE DEAMINASE RIDA"/>
    <property type="match status" value="1"/>
</dbReference>
<evidence type="ECO:0000313" key="3">
    <source>
        <dbReference type="Proteomes" id="UP000279259"/>
    </source>
</evidence>
<gene>
    <name evidence="2" type="ORF">EHS25_005875</name>
</gene>
<accession>A0A427XVY6</accession>
<dbReference type="STRING" id="1890683.A0A427XVY6"/>
<reference evidence="2 3" key="1">
    <citation type="submission" date="2018-11" db="EMBL/GenBank/DDBJ databases">
        <title>Genome sequence of Saitozyma podzolica DSM 27192.</title>
        <authorList>
            <person name="Aliyu H."/>
            <person name="Gorte O."/>
            <person name="Ochsenreither K."/>
        </authorList>
    </citation>
    <scope>NUCLEOTIDE SEQUENCE [LARGE SCALE GENOMIC DNA]</scope>
    <source>
        <strain evidence="2 3">DSM 27192</strain>
    </source>
</reference>
<dbReference type="AlphaFoldDB" id="A0A427XVY6"/>
<dbReference type="SUPFAM" id="SSF55298">
    <property type="entry name" value="YjgF-like"/>
    <property type="match status" value="1"/>
</dbReference>
<keyword evidence="3" id="KW-1185">Reference proteome</keyword>
<proteinExistence type="inferred from homology"/>
<dbReference type="FunFam" id="3.30.1330.40:FF:000001">
    <property type="entry name" value="L-PSP family endoribonuclease"/>
    <property type="match status" value="1"/>
</dbReference>